<accession>A0A4Y7PGN4</accession>
<evidence type="ECO:0000313" key="1">
    <source>
        <dbReference type="EMBL" id="TDL14326.1"/>
    </source>
</evidence>
<dbReference type="EMBL" id="ML170354">
    <property type="protein sequence ID" value="TDL14326.1"/>
    <property type="molecule type" value="Genomic_DNA"/>
</dbReference>
<dbReference type="Proteomes" id="UP000294933">
    <property type="component" value="Unassembled WGS sequence"/>
</dbReference>
<protein>
    <submittedName>
        <fullName evidence="1">Uncharacterized protein</fullName>
    </submittedName>
</protein>
<dbReference type="EMBL" id="ML170196">
    <property type="protein sequence ID" value="TDL19519.1"/>
    <property type="molecule type" value="Genomic_DNA"/>
</dbReference>
<evidence type="ECO:0000313" key="2">
    <source>
        <dbReference type="EMBL" id="TDL19519.1"/>
    </source>
</evidence>
<reference evidence="1 3" key="1">
    <citation type="submission" date="2018-06" db="EMBL/GenBank/DDBJ databases">
        <title>A transcriptomic atlas of mushroom development highlights an independent origin of complex multicellularity.</title>
        <authorList>
            <consortium name="DOE Joint Genome Institute"/>
            <person name="Krizsan K."/>
            <person name="Almasi E."/>
            <person name="Merenyi Z."/>
            <person name="Sahu N."/>
            <person name="Viragh M."/>
            <person name="Koszo T."/>
            <person name="Mondo S."/>
            <person name="Kiss B."/>
            <person name="Balint B."/>
            <person name="Kues U."/>
            <person name="Barry K."/>
            <person name="Hegedus J.C."/>
            <person name="Henrissat B."/>
            <person name="Johnson J."/>
            <person name="Lipzen A."/>
            <person name="Ohm R."/>
            <person name="Nagy I."/>
            <person name="Pangilinan J."/>
            <person name="Yan J."/>
            <person name="Xiong Y."/>
            <person name="Grigoriev I.V."/>
            <person name="Hibbett D.S."/>
            <person name="Nagy L.G."/>
        </authorList>
    </citation>
    <scope>NUCLEOTIDE SEQUENCE [LARGE SCALE GENOMIC DNA]</scope>
    <source>
        <strain evidence="1 3">SZMC22713</strain>
    </source>
</reference>
<name>A0A4Y7PGN4_9AGAM</name>
<keyword evidence="3" id="KW-1185">Reference proteome</keyword>
<organism evidence="1 3">
    <name type="scientific">Rickenella mellea</name>
    <dbReference type="NCBI Taxonomy" id="50990"/>
    <lineage>
        <taxon>Eukaryota</taxon>
        <taxon>Fungi</taxon>
        <taxon>Dikarya</taxon>
        <taxon>Basidiomycota</taxon>
        <taxon>Agaricomycotina</taxon>
        <taxon>Agaricomycetes</taxon>
        <taxon>Hymenochaetales</taxon>
        <taxon>Rickenellaceae</taxon>
        <taxon>Rickenella</taxon>
    </lineage>
</organism>
<dbReference type="VEuPathDB" id="FungiDB:BD410DRAFT_792146"/>
<dbReference type="VEuPathDB" id="FungiDB:BD410DRAFT_797250"/>
<evidence type="ECO:0000313" key="3">
    <source>
        <dbReference type="Proteomes" id="UP000294933"/>
    </source>
</evidence>
<dbReference type="AlphaFoldDB" id="A0A4Y7PGN4"/>
<sequence length="58" mass="6478">MPLQRSSARPGSFSIVRGDRETRECTVGRRRLAQKQAPLATWVDAMGLSLVVFCRAML</sequence>
<gene>
    <name evidence="2" type="ORF">BD410DRAFT_792146</name>
    <name evidence="1" type="ORF">BD410DRAFT_797250</name>
</gene>
<proteinExistence type="predicted"/>